<evidence type="ECO:0000256" key="2">
    <source>
        <dbReference type="SAM" id="SignalP"/>
    </source>
</evidence>
<dbReference type="EMBL" id="SDHZ01000001">
    <property type="protein sequence ID" value="RXK86718.1"/>
    <property type="molecule type" value="Genomic_DNA"/>
</dbReference>
<keyword evidence="2" id="KW-0732">Signal</keyword>
<proteinExistence type="predicted"/>
<dbReference type="RefSeq" id="WP_129002465.1">
    <property type="nucleotide sequence ID" value="NZ_SDHZ01000001.1"/>
</dbReference>
<feature type="domain" description="Sialate O-acetylesterase" evidence="3">
    <location>
        <begin position="106"/>
        <end position="346"/>
    </location>
</feature>
<comment type="caution">
    <text evidence="4">The sequence shown here is derived from an EMBL/GenBank/DDBJ whole genome shotgun (WGS) entry which is preliminary data.</text>
</comment>
<dbReference type="PANTHER" id="PTHR22901">
    <property type="entry name" value="SIALATE O-ACETYLESTERASE"/>
    <property type="match status" value="1"/>
</dbReference>
<feature type="chain" id="PRO_5020989605" evidence="2">
    <location>
        <begin position="23"/>
        <end position="482"/>
    </location>
</feature>
<gene>
    <name evidence="4" type="ORF">ESB13_07915</name>
</gene>
<dbReference type="Gene3D" id="3.40.50.1110">
    <property type="entry name" value="SGNH hydrolase"/>
    <property type="match status" value="1"/>
</dbReference>
<dbReference type="Proteomes" id="UP000290545">
    <property type="component" value="Unassembled WGS sequence"/>
</dbReference>
<dbReference type="OrthoDB" id="9816001at2"/>
<dbReference type="InterPro" id="IPR036514">
    <property type="entry name" value="SGNH_hydro_sf"/>
</dbReference>
<reference evidence="4 5" key="1">
    <citation type="submission" date="2019-01" db="EMBL/GenBank/DDBJ databases">
        <title>Filimonas sp. strain TTM-71.</title>
        <authorList>
            <person name="Chen W.-M."/>
        </authorList>
    </citation>
    <scope>NUCLEOTIDE SEQUENCE [LARGE SCALE GENOMIC DNA]</scope>
    <source>
        <strain evidence="4 5">TTM-71</strain>
    </source>
</reference>
<evidence type="ECO:0000313" key="5">
    <source>
        <dbReference type="Proteomes" id="UP000290545"/>
    </source>
</evidence>
<evidence type="ECO:0000256" key="1">
    <source>
        <dbReference type="ARBA" id="ARBA00022801"/>
    </source>
</evidence>
<protein>
    <submittedName>
        <fullName evidence="4">Sialate O-acetylesterase</fullName>
    </submittedName>
</protein>
<dbReference type="Pfam" id="PF03629">
    <property type="entry name" value="SASA"/>
    <property type="match status" value="1"/>
</dbReference>
<evidence type="ECO:0000313" key="4">
    <source>
        <dbReference type="EMBL" id="RXK86718.1"/>
    </source>
</evidence>
<sequence length="482" mass="53176">MKRIYSIALVLLGLTTAKKAHATILLPRIIGHDMVLQANQRVPIWGTADAGELITVRFAGQQKQVTADAAGKWKLMLDPMGASTENRDMRITGSETIVLKNILVGEVWICSGQSNMEYAMRKLVKIKPPANGQPFPKDEVANANNSNLRIFLVNRKTLVKSNPDHRDWSVAEDSALRSFSAAGYFFGKALQQQLKVPVGMISTAVPGSRIEPWIPQQAFTAYDLKQEGDPGKFYEPMVAPLVPFAIKGFLWYQGESNCFLRDTTQYTTKMLALINSWRSAWGNAQLPFYYTQIAPFFYSKTKDAVVLDTCFEAVFREAQALGMKIPSTGMVVTTDLNDDLNDLHPSYKWVIGERLSKWALANTYGKNIVYSGPMFASMKRKGNQIEISFKYTGSGLISHDGKPLNWFSVAGADGKYVAASAFIKGSKVLVSAPGVKNPTAVKFAFHEAAQPNLYNKEGLPALPFRTDGALQWTVPAIPSASL</sequence>
<name>A0A4Q1DCM7_9BACT</name>
<dbReference type="InterPro" id="IPR005181">
    <property type="entry name" value="SASA"/>
</dbReference>
<keyword evidence="5" id="KW-1185">Reference proteome</keyword>
<dbReference type="GO" id="GO:0001681">
    <property type="term" value="F:sialate O-acetylesterase activity"/>
    <property type="evidence" value="ECO:0007669"/>
    <property type="project" value="InterPro"/>
</dbReference>
<dbReference type="AlphaFoldDB" id="A0A4Q1DCM7"/>
<evidence type="ECO:0000259" key="3">
    <source>
        <dbReference type="Pfam" id="PF03629"/>
    </source>
</evidence>
<organism evidence="4 5">
    <name type="scientific">Filimonas effusa</name>
    <dbReference type="NCBI Taxonomy" id="2508721"/>
    <lineage>
        <taxon>Bacteria</taxon>
        <taxon>Pseudomonadati</taxon>
        <taxon>Bacteroidota</taxon>
        <taxon>Chitinophagia</taxon>
        <taxon>Chitinophagales</taxon>
        <taxon>Chitinophagaceae</taxon>
        <taxon>Filimonas</taxon>
    </lineage>
</organism>
<feature type="signal peptide" evidence="2">
    <location>
        <begin position="1"/>
        <end position="22"/>
    </location>
</feature>
<dbReference type="GO" id="GO:0005975">
    <property type="term" value="P:carbohydrate metabolic process"/>
    <property type="evidence" value="ECO:0007669"/>
    <property type="project" value="TreeGrafter"/>
</dbReference>
<keyword evidence="1" id="KW-0378">Hydrolase</keyword>
<dbReference type="InterPro" id="IPR039329">
    <property type="entry name" value="SIAE"/>
</dbReference>
<dbReference type="PANTHER" id="PTHR22901:SF0">
    <property type="entry name" value="SIALATE O-ACETYLESTERASE"/>
    <property type="match status" value="1"/>
</dbReference>
<dbReference type="SUPFAM" id="SSF52266">
    <property type="entry name" value="SGNH hydrolase"/>
    <property type="match status" value="1"/>
</dbReference>
<accession>A0A4Q1DCM7</accession>